<keyword evidence="3" id="KW-1185">Reference proteome</keyword>
<feature type="transmembrane region" description="Helical" evidence="1">
    <location>
        <begin position="100"/>
        <end position="123"/>
    </location>
</feature>
<comment type="caution">
    <text evidence="2">The sequence shown here is derived from an EMBL/GenBank/DDBJ whole genome shotgun (WGS) entry which is preliminary data.</text>
</comment>
<dbReference type="AlphaFoldDB" id="A0A849CAC5"/>
<evidence type="ECO:0000256" key="1">
    <source>
        <dbReference type="SAM" id="Phobius"/>
    </source>
</evidence>
<protein>
    <submittedName>
        <fullName evidence="2">DoxX family protein</fullName>
    </submittedName>
</protein>
<feature type="transmembrane region" description="Helical" evidence="1">
    <location>
        <begin position="237"/>
        <end position="255"/>
    </location>
</feature>
<feature type="transmembrane region" description="Helical" evidence="1">
    <location>
        <begin position="283"/>
        <end position="304"/>
    </location>
</feature>
<feature type="transmembrane region" description="Helical" evidence="1">
    <location>
        <begin position="192"/>
        <end position="209"/>
    </location>
</feature>
<sequence length="450" mass="49736">MSVGTVAVETGLEPPVVEREARWNPLTRILFRFSFIYFSLFCVLFPQILISFAVPLHRWIPEDAVMRWGEFPSPVVEWVGRTVFDAEAVLRTDSGSGDQVFFFVLVFCLLVFSVVVTAVWMVLDRRRPEYRRLAGWFLLFIRLCLASQMLLYGFAKAIPTQMSEPSLVALLQPYGNFTPMAVLWSQVGSSPAYEILLGIAEIVGGLLLLLPRTALAGVLLSLVSMAQVWVLNMTYDVPVKLLSFHLLLLCLVLLAPEARRLTAVLTGGAAGPSTAPQPFHGRAATIAAVVQVALAVWLAVGFAMSGVKSWNEWGPGRPQSELYGIWTVDEFTRDGQPVPPLTTDETRWRRVVFEDPNAIYIQRMDDSLEPMPVIVDGSERTVTLLTGEAAEPSGNFTFERPAPDRLLLTGVLDGQPVMMSLSLMDADGFPLRQGGFRLVQDYPNVSGGVN</sequence>
<feature type="transmembrane region" description="Helical" evidence="1">
    <location>
        <begin position="214"/>
        <end position="231"/>
    </location>
</feature>
<accession>A0A849CAC5</accession>
<name>A0A849CAC5_9NOCA</name>
<organism evidence="2 3">
    <name type="scientific">Nocardia uniformis</name>
    <dbReference type="NCBI Taxonomy" id="53432"/>
    <lineage>
        <taxon>Bacteria</taxon>
        <taxon>Bacillati</taxon>
        <taxon>Actinomycetota</taxon>
        <taxon>Actinomycetes</taxon>
        <taxon>Mycobacteriales</taxon>
        <taxon>Nocardiaceae</taxon>
        <taxon>Nocardia</taxon>
    </lineage>
</organism>
<dbReference type="RefSeq" id="WP_084521716.1">
    <property type="nucleotide sequence ID" value="NZ_JABELX010000008.1"/>
</dbReference>
<evidence type="ECO:0000313" key="2">
    <source>
        <dbReference type="EMBL" id="NNH72897.1"/>
    </source>
</evidence>
<proteinExistence type="predicted"/>
<evidence type="ECO:0000313" key="3">
    <source>
        <dbReference type="Proteomes" id="UP000586827"/>
    </source>
</evidence>
<keyword evidence="1" id="KW-0812">Transmembrane</keyword>
<keyword evidence="1" id="KW-1133">Transmembrane helix</keyword>
<keyword evidence="1" id="KW-0472">Membrane</keyword>
<gene>
    <name evidence="2" type="ORF">HLB23_24070</name>
</gene>
<dbReference type="Proteomes" id="UP000586827">
    <property type="component" value="Unassembled WGS sequence"/>
</dbReference>
<feature type="transmembrane region" description="Helical" evidence="1">
    <location>
        <begin position="29"/>
        <end position="54"/>
    </location>
</feature>
<feature type="transmembrane region" description="Helical" evidence="1">
    <location>
        <begin position="135"/>
        <end position="155"/>
    </location>
</feature>
<dbReference type="EMBL" id="JABELX010000008">
    <property type="protein sequence ID" value="NNH72897.1"/>
    <property type="molecule type" value="Genomic_DNA"/>
</dbReference>
<reference evidence="2 3" key="1">
    <citation type="submission" date="2020-05" db="EMBL/GenBank/DDBJ databases">
        <title>MicrobeNet Type strains.</title>
        <authorList>
            <person name="Nicholson A.C."/>
        </authorList>
    </citation>
    <scope>NUCLEOTIDE SEQUENCE [LARGE SCALE GENOMIC DNA]</scope>
    <source>
        <strain evidence="2 3">JCM 3224</strain>
    </source>
</reference>